<sequence length="326" mass="38532">MEWIKIMTKYLVIALAAASLLTVQLLWNSWLVAQVKLNSQNTMALLDQPSIGSSTKHLSDDYERRFMRLIHKPTNIYVLGERNSGTNYVAGVLKQAFVPPNNPDPTRKHEYFSSDIPILLHKHMFRHHLLNETELAEISSRTDILWLFAVRSPCEAMKRIPWHMCAPRNLTGCPDNSFIGFERKSLTNQMTLEKFFQLPWGDWPESRNFRNLSFVSKDYTYRNVFHLRRHKLMLMKQIIDTVPRNVKIVRLHELERAPDIFIRNLAQEFNLTLKKRYKEAQPSQRMHLERCLVGKEWKVAQREIDWEIESHFGYTFLDCHLCYGDD</sequence>
<dbReference type="Proteomes" id="UP001530400">
    <property type="component" value="Unassembled WGS sequence"/>
</dbReference>
<dbReference type="EMBL" id="JALLPJ020001303">
    <property type="protein sequence ID" value="KAL3770693.1"/>
    <property type="molecule type" value="Genomic_DNA"/>
</dbReference>
<comment type="caution">
    <text evidence="1">The sequence shown here is derived from an EMBL/GenBank/DDBJ whole genome shotgun (WGS) entry which is preliminary data.</text>
</comment>
<proteinExistence type="predicted"/>
<protein>
    <recommendedName>
        <fullName evidence="3">Sulfotransferase</fullName>
    </recommendedName>
</protein>
<organism evidence="1 2">
    <name type="scientific">Cyclotella atomus</name>
    <dbReference type="NCBI Taxonomy" id="382360"/>
    <lineage>
        <taxon>Eukaryota</taxon>
        <taxon>Sar</taxon>
        <taxon>Stramenopiles</taxon>
        <taxon>Ochrophyta</taxon>
        <taxon>Bacillariophyta</taxon>
        <taxon>Coscinodiscophyceae</taxon>
        <taxon>Thalassiosirophycidae</taxon>
        <taxon>Stephanodiscales</taxon>
        <taxon>Stephanodiscaceae</taxon>
        <taxon>Cyclotella</taxon>
    </lineage>
</organism>
<evidence type="ECO:0008006" key="3">
    <source>
        <dbReference type="Google" id="ProtNLM"/>
    </source>
</evidence>
<dbReference type="AlphaFoldDB" id="A0ABD3N5T4"/>
<evidence type="ECO:0000313" key="1">
    <source>
        <dbReference type="EMBL" id="KAL3770693.1"/>
    </source>
</evidence>
<evidence type="ECO:0000313" key="2">
    <source>
        <dbReference type="Proteomes" id="UP001530400"/>
    </source>
</evidence>
<reference evidence="1 2" key="1">
    <citation type="submission" date="2024-10" db="EMBL/GenBank/DDBJ databases">
        <title>Updated reference genomes for cyclostephanoid diatoms.</title>
        <authorList>
            <person name="Roberts W.R."/>
            <person name="Alverson A.J."/>
        </authorList>
    </citation>
    <scope>NUCLEOTIDE SEQUENCE [LARGE SCALE GENOMIC DNA]</scope>
    <source>
        <strain evidence="1 2">AJA010-31</strain>
    </source>
</reference>
<keyword evidence="2" id="KW-1185">Reference proteome</keyword>
<gene>
    <name evidence="1" type="ORF">ACHAWO_010358</name>
</gene>
<accession>A0ABD3N5T4</accession>
<name>A0ABD3N5T4_9STRA</name>